<gene>
    <name evidence="2" type="ORF">E2562_032392</name>
</gene>
<keyword evidence="3" id="KW-1185">Reference proteome</keyword>
<feature type="region of interest" description="Disordered" evidence="1">
    <location>
        <begin position="103"/>
        <end position="131"/>
    </location>
</feature>
<evidence type="ECO:0008006" key="4">
    <source>
        <dbReference type="Google" id="ProtNLM"/>
    </source>
</evidence>
<dbReference type="AlphaFoldDB" id="A0A6G1CBR4"/>
<protein>
    <recommendedName>
        <fullName evidence="4">DUF834 domain-containing protein</fullName>
    </recommendedName>
</protein>
<organism evidence="2 3">
    <name type="scientific">Oryza meyeriana var. granulata</name>
    <dbReference type="NCBI Taxonomy" id="110450"/>
    <lineage>
        <taxon>Eukaryota</taxon>
        <taxon>Viridiplantae</taxon>
        <taxon>Streptophyta</taxon>
        <taxon>Embryophyta</taxon>
        <taxon>Tracheophyta</taxon>
        <taxon>Spermatophyta</taxon>
        <taxon>Magnoliopsida</taxon>
        <taxon>Liliopsida</taxon>
        <taxon>Poales</taxon>
        <taxon>Poaceae</taxon>
        <taxon>BOP clade</taxon>
        <taxon>Oryzoideae</taxon>
        <taxon>Oryzeae</taxon>
        <taxon>Oryzinae</taxon>
        <taxon>Oryza</taxon>
        <taxon>Oryza meyeriana</taxon>
    </lineage>
</organism>
<dbReference type="EMBL" id="SPHZ02000010">
    <property type="protein sequence ID" value="KAF0897073.1"/>
    <property type="molecule type" value="Genomic_DNA"/>
</dbReference>
<comment type="caution">
    <text evidence="2">The sequence shown here is derived from an EMBL/GenBank/DDBJ whole genome shotgun (WGS) entry which is preliminary data.</text>
</comment>
<evidence type="ECO:0000256" key="1">
    <source>
        <dbReference type="SAM" id="MobiDB-lite"/>
    </source>
</evidence>
<proteinExistence type="predicted"/>
<evidence type="ECO:0000313" key="2">
    <source>
        <dbReference type="EMBL" id="KAF0897073.1"/>
    </source>
</evidence>
<dbReference type="Proteomes" id="UP000479710">
    <property type="component" value="Unassembled WGS sequence"/>
</dbReference>
<reference evidence="2 3" key="1">
    <citation type="submission" date="2019-11" db="EMBL/GenBank/DDBJ databases">
        <title>Whole genome sequence of Oryza granulata.</title>
        <authorList>
            <person name="Li W."/>
        </authorList>
    </citation>
    <scope>NUCLEOTIDE SEQUENCE [LARGE SCALE GENOMIC DNA]</scope>
    <source>
        <strain evidence="3">cv. Menghai</strain>
        <tissue evidence="2">Leaf</tissue>
    </source>
</reference>
<feature type="compositionally biased region" description="Gly residues" evidence="1">
    <location>
        <begin position="107"/>
        <end position="131"/>
    </location>
</feature>
<feature type="compositionally biased region" description="Basic and acidic residues" evidence="1">
    <location>
        <begin position="40"/>
        <end position="56"/>
    </location>
</feature>
<feature type="region of interest" description="Disordered" evidence="1">
    <location>
        <begin position="33"/>
        <end position="77"/>
    </location>
</feature>
<evidence type="ECO:0000313" key="3">
    <source>
        <dbReference type="Proteomes" id="UP000479710"/>
    </source>
</evidence>
<sequence>MVRRQRPDGKGEKGRRRWMAVTWVQIGDDVLMPTRSGALRRGDDADDRTQSRKEGGVDDFGQQGRRRRRATEQAAGWAQTGVALGAGRHSGSQATAQGAGWLAAAGCSGGGGWRGRAPGGAGAGRRGNGRN</sequence>
<name>A0A6G1CBR4_9ORYZ</name>
<accession>A0A6G1CBR4</accession>